<evidence type="ECO:0000313" key="3">
    <source>
        <dbReference type="Proteomes" id="UP001153328"/>
    </source>
</evidence>
<name>A0A9W4H7D7_9ACTN</name>
<dbReference type="GO" id="GO:0008966">
    <property type="term" value="F:phosphoglucosamine mutase activity"/>
    <property type="evidence" value="ECO:0007669"/>
    <property type="project" value="UniProtKB-EC"/>
</dbReference>
<dbReference type="AlphaFoldDB" id="A0A9W4H7D7"/>
<protein>
    <submittedName>
        <fullName evidence="2">Phosphoglucosamine mutase</fullName>
        <ecNumber evidence="2">5.4.2.10</ecNumber>
    </submittedName>
</protein>
<feature type="compositionally biased region" description="Basic residues" evidence="1">
    <location>
        <begin position="131"/>
        <end position="140"/>
    </location>
</feature>
<proteinExistence type="predicted"/>
<dbReference type="Proteomes" id="UP001153328">
    <property type="component" value="Unassembled WGS sequence"/>
</dbReference>
<dbReference type="EMBL" id="CAJVAX010000021">
    <property type="protein sequence ID" value="CAG7655877.1"/>
    <property type="molecule type" value="Genomic_DNA"/>
</dbReference>
<feature type="compositionally biased region" description="Basic and acidic residues" evidence="1">
    <location>
        <begin position="51"/>
        <end position="68"/>
    </location>
</feature>
<gene>
    <name evidence="2" type="ORF">SBRY_70274</name>
</gene>
<evidence type="ECO:0000256" key="1">
    <source>
        <dbReference type="SAM" id="MobiDB-lite"/>
    </source>
</evidence>
<feature type="compositionally biased region" description="Basic residues" evidence="1">
    <location>
        <begin position="23"/>
        <end position="44"/>
    </location>
</feature>
<comment type="caution">
    <text evidence="2">The sequence shown here is derived from an EMBL/GenBank/DDBJ whole genome shotgun (WGS) entry which is preliminary data.</text>
</comment>
<organism evidence="2 3">
    <name type="scientific">Actinacidiphila bryophytorum</name>
    <dbReference type="NCBI Taxonomy" id="1436133"/>
    <lineage>
        <taxon>Bacteria</taxon>
        <taxon>Bacillati</taxon>
        <taxon>Actinomycetota</taxon>
        <taxon>Actinomycetes</taxon>
        <taxon>Kitasatosporales</taxon>
        <taxon>Streptomycetaceae</taxon>
        <taxon>Actinacidiphila</taxon>
    </lineage>
</organism>
<keyword evidence="2" id="KW-0413">Isomerase</keyword>
<feature type="compositionally biased region" description="Basic residues" evidence="1">
    <location>
        <begin position="263"/>
        <end position="299"/>
    </location>
</feature>
<feature type="compositionally biased region" description="Basic residues" evidence="1">
    <location>
        <begin position="310"/>
        <end position="322"/>
    </location>
</feature>
<sequence length="382" mass="43617">MPSPKGSRHAPDPPDQKNPGPRRALRRPRAHRGDHRRLRRRLRRLGVDVPGPDHRRQERPLLHHHDLRGPAGGQEARRQAHRQRLRPVGRRRAAPDHRLGRRHPPRRPADLPGRHRGPDPLAAADPERGHQGRPGRHRGQRRLDRGVADIVRQRGGRQDRGHLARPAHGRQGLGDRDQRQARRVHHRRAYQGLHRGDEGSPPRHHAAPGPLRQRPARHRRFADPVHPGRPPRPRRGLRRQHQHRPGHRHRAAGRGQAGQGQGRRLRRGARRDHRARQRHPGRAGRPGPRRHRPAGRRPGARRDRQEAGHRAHRHRHGGHHQGQHGPTRHQEVFLPGRLLIGGARSRVRSPPAIIDAGPRPAAAHRWSAGGRRRLPAQRRGGP</sequence>
<feature type="compositionally biased region" description="Basic residues" evidence="1">
    <location>
        <begin position="79"/>
        <end position="92"/>
    </location>
</feature>
<accession>A0A9W4H7D7</accession>
<evidence type="ECO:0000313" key="2">
    <source>
        <dbReference type="EMBL" id="CAG7655877.1"/>
    </source>
</evidence>
<feature type="region of interest" description="Disordered" evidence="1">
    <location>
        <begin position="349"/>
        <end position="382"/>
    </location>
</feature>
<feature type="compositionally biased region" description="Basic residues" evidence="1">
    <location>
        <begin position="370"/>
        <end position="382"/>
    </location>
</feature>
<feature type="region of interest" description="Disordered" evidence="1">
    <location>
        <begin position="1"/>
        <end position="329"/>
    </location>
</feature>
<feature type="compositionally biased region" description="Basic and acidic residues" evidence="1">
    <location>
        <begin position="300"/>
        <end position="309"/>
    </location>
</feature>
<feature type="compositionally biased region" description="Basic residues" evidence="1">
    <location>
        <begin position="229"/>
        <end position="252"/>
    </location>
</feature>
<keyword evidence="3" id="KW-1185">Reference proteome</keyword>
<dbReference type="EC" id="5.4.2.10" evidence="2"/>
<feature type="compositionally biased region" description="Basic and acidic residues" evidence="1">
    <location>
        <begin position="107"/>
        <end position="118"/>
    </location>
</feature>
<reference evidence="2" key="1">
    <citation type="submission" date="2021-06" db="EMBL/GenBank/DDBJ databases">
        <authorList>
            <person name="Arsene-Ploetze F."/>
        </authorList>
    </citation>
    <scope>NUCLEOTIDE SEQUENCE</scope>
    <source>
        <strain evidence="2">SBRY1</strain>
    </source>
</reference>